<feature type="region of interest" description="Disordered" evidence="8">
    <location>
        <begin position="228"/>
        <end position="304"/>
    </location>
</feature>
<gene>
    <name evidence="10" type="ORF">Cadr_000029669</name>
</gene>
<keyword evidence="11" id="KW-1185">Reference proteome</keyword>
<feature type="compositionally biased region" description="Polar residues" evidence="8">
    <location>
        <begin position="84"/>
        <end position="96"/>
    </location>
</feature>
<evidence type="ECO:0000256" key="6">
    <source>
        <dbReference type="ARBA" id="ARBA00023306"/>
    </source>
</evidence>
<dbReference type="InterPro" id="IPR025954">
    <property type="entry name" value="DBC1/CARP1_inactive_NUDIX"/>
</dbReference>
<feature type="region of interest" description="Disordered" evidence="8">
    <location>
        <begin position="585"/>
        <end position="605"/>
    </location>
</feature>
<accession>A0A5N4CC18</accession>
<feature type="compositionally biased region" description="Low complexity" evidence="8">
    <location>
        <begin position="241"/>
        <end position="255"/>
    </location>
</feature>
<feature type="coiled-coil region" evidence="7">
    <location>
        <begin position="1152"/>
        <end position="1193"/>
    </location>
</feature>
<feature type="compositionally biased region" description="Low complexity" evidence="8">
    <location>
        <begin position="762"/>
        <end position="783"/>
    </location>
</feature>
<feature type="region of interest" description="Disordered" evidence="8">
    <location>
        <begin position="132"/>
        <end position="177"/>
    </location>
</feature>
<evidence type="ECO:0000256" key="2">
    <source>
        <dbReference type="ARBA" id="ARBA00022490"/>
    </source>
</evidence>
<dbReference type="Proteomes" id="UP000299084">
    <property type="component" value="Unassembled WGS sequence"/>
</dbReference>
<dbReference type="InterPro" id="IPR027958">
    <property type="entry name" value="DUF4657"/>
</dbReference>
<evidence type="ECO:0000313" key="11">
    <source>
        <dbReference type="Proteomes" id="UP000299084"/>
    </source>
</evidence>
<evidence type="ECO:0000256" key="3">
    <source>
        <dbReference type="ARBA" id="ARBA00022553"/>
    </source>
</evidence>
<evidence type="ECO:0000256" key="7">
    <source>
        <dbReference type="SAM" id="Coils"/>
    </source>
</evidence>
<dbReference type="InterPro" id="IPR025223">
    <property type="entry name" value="S1-like_RNA-bd_dom"/>
</dbReference>
<dbReference type="PANTHER" id="PTHR14304">
    <property type="entry name" value="CELL DIVISION CYCLE AND APOPTOSIS REGULATOR PROTEIN"/>
    <property type="match status" value="1"/>
</dbReference>
<keyword evidence="5" id="KW-0010">Activator</keyword>
<feature type="region of interest" description="Disordered" evidence="8">
    <location>
        <begin position="500"/>
        <end position="523"/>
    </location>
</feature>
<dbReference type="InterPro" id="IPR011992">
    <property type="entry name" value="EF-hand-dom_pair"/>
</dbReference>
<proteinExistence type="predicted"/>
<feature type="compositionally biased region" description="Basic and acidic residues" evidence="8">
    <location>
        <begin position="877"/>
        <end position="901"/>
    </location>
</feature>
<keyword evidence="3" id="KW-0597">Phosphoprotein</keyword>
<feature type="compositionally biased region" description="Polar residues" evidence="8">
    <location>
        <begin position="784"/>
        <end position="797"/>
    </location>
</feature>
<dbReference type="Pfam" id="PF14444">
    <property type="entry name" value="S1-like"/>
    <property type="match status" value="1"/>
</dbReference>
<dbReference type="AlphaFoldDB" id="A0A5N4CC18"/>
<protein>
    <submittedName>
        <fullName evidence="10">Cell cycle and apoptosis regulator protein 2</fullName>
    </submittedName>
</protein>
<feature type="region of interest" description="Disordered" evidence="8">
    <location>
        <begin position="752"/>
        <end position="812"/>
    </location>
</feature>
<keyword evidence="2" id="KW-0963">Cytoplasm</keyword>
<dbReference type="SMART" id="SM01122">
    <property type="entry name" value="DBC1"/>
    <property type="match status" value="1"/>
</dbReference>
<evidence type="ECO:0000256" key="4">
    <source>
        <dbReference type="ARBA" id="ARBA00023054"/>
    </source>
</evidence>
<keyword evidence="6" id="KW-0131">Cell cycle</keyword>
<dbReference type="Pfam" id="PF14443">
    <property type="entry name" value="DBC1"/>
    <property type="match status" value="1"/>
</dbReference>
<feature type="region of interest" description="Disordered" evidence="8">
    <location>
        <begin position="873"/>
        <end position="940"/>
    </location>
</feature>
<comment type="caution">
    <text evidence="10">The sequence shown here is derived from an EMBL/GenBank/DDBJ whole genome shotgun (WGS) entry which is preliminary data.</text>
</comment>
<dbReference type="Pfam" id="PF19256">
    <property type="entry name" value="LAIKA"/>
    <property type="match status" value="1"/>
</dbReference>
<feature type="domain" description="DBC1/CARP1 catalytically inactive NUDIX hydrolase" evidence="9">
    <location>
        <begin position="644"/>
        <end position="767"/>
    </location>
</feature>
<dbReference type="EMBL" id="JWIN03000031">
    <property type="protein sequence ID" value="KAB1255914.1"/>
    <property type="molecule type" value="Genomic_DNA"/>
</dbReference>
<feature type="region of interest" description="Disordered" evidence="8">
    <location>
        <begin position="1205"/>
        <end position="1230"/>
    </location>
</feature>
<organism evidence="10 11">
    <name type="scientific">Camelus dromedarius</name>
    <name type="common">Dromedary</name>
    <name type="synonym">Arabian camel</name>
    <dbReference type="NCBI Taxonomy" id="9838"/>
    <lineage>
        <taxon>Eukaryota</taxon>
        <taxon>Metazoa</taxon>
        <taxon>Chordata</taxon>
        <taxon>Craniata</taxon>
        <taxon>Vertebrata</taxon>
        <taxon>Euteleostomi</taxon>
        <taxon>Mammalia</taxon>
        <taxon>Eutheria</taxon>
        <taxon>Laurasiatheria</taxon>
        <taxon>Artiodactyla</taxon>
        <taxon>Tylopoda</taxon>
        <taxon>Camelidae</taxon>
        <taxon>Camelus</taxon>
    </lineage>
</organism>
<dbReference type="SUPFAM" id="SSF47473">
    <property type="entry name" value="EF-hand"/>
    <property type="match status" value="1"/>
</dbReference>
<comment type="subcellular location">
    <subcellularLocation>
        <location evidence="1">Cytoplasm</location>
    </subcellularLocation>
</comment>
<evidence type="ECO:0000256" key="1">
    <source>
        <dbReference type="ARBA" id="ARBA00004496"/>
    </source>
</evidence>
<dbReference type="InterPro" id="IPR025224">
    <property type="entry name" value="CCAR1/CCAR2"/>
</dbReference>
<dbReference type="InterPro" id="IPR045353">
    <property type="entry name" value="LAIKA"/>
</dbReference>
<feature type="region of interest" description="Disordered" evidence="8">
    <location>
        <begin position="75"/>
        <end position="102"/>
    </location>
</feature>
<dbReference type="GO" id="GO:0005737">
    <property type="term" value="C:cytoplasm"/>
    <property type="evidence" value="ECO:0007669"/>
    <property type="project" value="UniProtKB-SubCell"/>
</dbReference>
<feature type="compositionally biased region" description="Polar residues" evidence="8">
    <location>
        <begin position="136"/>
        <end position="153"/>
    </location>
</feature>
<sequence>MLGRRRVFAVEPLGGRDVTGEDPARGCLVPGVTSTYRPIPDAAPGYLSDSWEGGGKLRGLERQVPLLKLASQDSGVEMAAGDSSPATSRGLSQDSLNFEPMGSPEALALGAVEDPTHKSRLLASRKLEQVLERSRQLPTSPASLSQHYRSLSPPSQPECEKPLFGAGGQEATEAESDLEAGLEEAEVVRPEAQACLPGQGLRYLEHLCLVLEQTARLQQLYLQLQTRRASGDPEEEESEESAVAPSSPSSHAPGSEVHEPWERLSQTEKTGAKTASPPKAGVPSPSPPRLSEAPAEQAHTFSSSQGHRVALWELGLGSRSFSTGSDGGALDLLNPLPFLTALPPGAASTSLLGPPPGLLTPPVATDLSQNARHLQGGEKQRVFTGIVTSLHDYFGVVDEEVFFQLSVVKGRLPQLGEKVLVKAAYNPGQAVPWNAVKVQTLSNQPLLKSPAPPLLHVAALGQKQGILGAQPQLIFQPHRIPPLFPQKLWFLPSGDGSISSDDYDSKKRKQRAGGEPWGAKKPRHDLPPYRVHLTPYTVDSPTCDFLELQRRYRSLLVPSDFLAVHLSWLSAFPLSQPFSLHHPSRIQVSSEKEPAPDAGAEPIPADSDPAYSSKVLLLSSPGLEELYRCCMLFVDDMAEPRETPEHPLKQIKFLLGRKEEEAVLVGGEWSPSRDGLDPEGDPQVLVRTAVRCAQAQAGIDLSACTKWWRFAEFQYLQPGPPRRLQTVVVYLPDVWTIMPTLEEWEALCQQKAAEAAPPPQEVPVEAESTEQATDAPEPAADTPRQNAETPEATAQQEMDTDLPEAPPPPLEPAVVARPGCVNLSLHGIVEDRRPKERISFEVTVLAELFLELLQRDFGYRIYKTLLSLPEKVVAPSEPEKEEAAKEEEAVKEEAKESKDEVQSEGTAAASDAPLKEDGLLPKPPSSGGEEEEKARGEASEDLCEMALDPELLLLRDDGEEEFGAKLEDSEVRSVTSNQSEVEFSSLQDMPKELDPSAVLPLDCLLAFVFFDANWCGYLHRRDLERILLTLGLRLSAEQAKQLVSRVVTQNICQYRSLQYSRPEGPDGGLPEEALFGNLDLLPPPGKSTKLAAAPVEHQGLVSHNGSLIDVGNLLQRAEQQDSGRLYLENKIHTLELKLEESHNRFSATEVTNKTLAAEMQELRTRLAEAEETARTVERQKNQLQRLLQEFRRRLTPLQLEVQRMVEKVSPSGEPGRADSWVEKEEPAPSI</sequence>
<name>A0A5N4CC18_CAMDR</name>
<dbReference type="Pfam" id="PF15552">
    <property type="entry name" value="DUF4657"/>
    <property type="match status" value="1"/>
</dbReference>
<dbReference type="GO" id="GO:0006355">
    <property type="term" value="P:regulation of DNA-templated transcription"/>
    <property type="evidence" value="ECO:0007669"/>
    <property type="project" value="InterPro"/>
</dbReference>
<reference evidence="10 11" key="1">
    <citation type="journal article" date="2019" name="Mol. Ecol. Resour.">
        <title>Improving Illumina assemblies with Hi-C and long reads: an example with the North African dromedary.</title>
        <authorList>
            <person name="Elbers J.P."/>
            <person name="Rogers M.F."/>
            <person name="Perelman P.L."/>
            <person name="Proskuryakova A.A."/>
            <person name="Serdyukova N.A."/>
            <person name="Johnson W.E."/>
            <person name="Horin P."/>
            <person name="Corander J."/>
            <person name="Murphy D."/>
            <person name="Burger P.A."/>
        </authorList>
    </citation>
    <scope>NUCLEOTIDE SEQUENCE [LARGE SCALE GENOMIC DNA]</scope>
    <source>
        <strain evidence="10">Drom800</strain>
        <tissue evidence="10">Blood</tissue>
    </source>
</reference>
<evidence type="ECO:0000256" key="5">
    <source>
        <dbReference type="ARBA" id="ARBA00023159"/>
    </source>
</evidence>
<feature type="compositionally biased region" description="Basic and acidic residues" evidence="8">
    <location>
        <begin position="1215"/>
        <end position="1230"/>
    </location>
</feature>
<evidence type="ECO:0000256" key="8">
    <source>
        <dbReference type="SAM" id="MobiDB-lite"/>
    </source>
</evidence>
<dbReference type="GO" id="GO:0005634">
    <property type="term" value="C:nucleus"/>
    <property type="evidence" value="ECO:0007669"/>
    <property type="project" value="TreeGrafter"/>
</dbReference>
<keyword evidence="4 7" id="KW-0175">Coiled coil</keyword>
<dbReference type="PANTHER" id="PTHR14304:SF12">
    <property type="entry name" value="CELL CYCLE AND APOPTOSIS REGULATOR PROTEIN 2"/>
    <property type="match status" value="1"/>
</dbReference>
<evidence type="ECO:0000259" key="9">
    <source>
        <dbReference type="SMART" id="SM01122"/>
    </source>
</evidence>
<evidence type="ECO:0000313" key="10">
    <source>
        <dbReference type="EMBL" id="KAB1255914.1"/>
    </source>
</evidence>
<feature type="compositionally biased region" description="Basic and acidic residues" evidence="8">
    <location>
        <begin position="256"/>
        <end position="266"/>
    </location>
</feature>